<comment type="caution">
    <text evidence="3">The sequence shown here is derived from an EMBL/GenBank/DDBJ whole genome shotgun (WGS) entry which is preliminary data.</text>
</comment>
<reference evidence="3 4" key="1">
    <citation type="submission" date="2017-11" db="EMBL/GenBank/DDBJ databases">
        <title>Genomic Encyclopedia of Archaeal and Bacterial Type Strains, Phase II (KMG-II): From Individual Species to Whole Genera.</title>
        <authorList>
            <person name="Goeker M."/>
        </authorList>
    </citation>
    <scope>NUCLEOTIDE SEQUENCE [LARGE SCALE GENOMIC DNA]</scope>
    <source>
        <strain evidence="3 4">DSM 25478</strain>
    </source>
</reference>
<feature type="compositionally biased region" description="Gly residues" evidence="1">
    <location>
        <begin position="77"/>
        <end position="87"/>
    </location>
</feature>
<keyword evidence="2" id="KW-0472">Membrane</keyword>
<keyword evidence="4" id="KW-1185">Reference proteome</keyword>
<gene>
    <name evidence="3" type="ORF">CLV28_1149</name>
</gene>
<evidence type="ECO:0000256" key="2">
    <source>
        <dbReference type="SAM" id="Phobius"/>
    </source>
</evidence>
<dbReference type="OrthoDB" id="4823926at2"/>
<sequence length="211" mass="20483">MSHQSSEGGRAARTVSWVLAGVVLLAVLAGFGFLVVVGSSLGDALGADPDPPSAAEDGAATPSGTVEPTGACPDLGDGAGGAPGGTDPGCVPYDPDALMGSNEAYRQRAGGPEDHPRALAAVPAVEEALAPLARTSDAVAADDVVAALADLGYADVQVVDRNASGDLVDTVGFGFVAGDGCVYGGVGPDGRLDVQAGGGIADGGCLEMPSH</sequence>
<dbReference type="EMBL" id="PGFE01000001">
    <property type="protein sequence ID" value="PJJ77923.1"/>
    <property type="molecule type" value="Genomic_DNA"/>
</dbReference>
<organism evidence="3 4">
    <name type="scientific">Sediminihabitans luteus</name>
    <dbReference type="NCBI Taxonomy" id="1138585"/>
    <lineage>
        <taxon>Bacteria</taxon>
        <taxon>Bacillati</taxon>
        <taxon>Actinomycetota</taxon>
        <taxon>Actinomycetes</taxon>
        <taxon>Micrococcales</taxon>
        <taxon>Cellulomonadaceae</taxon>
        <taxon>Sediminihabitans</taxon>
    </lineage>
</organism>
<feature type="transmembrane region" description="Helical" evidence="2">
    <location>
        <begin position="15"/>
        <end position="37"/>
    </location>
</feature>
<protein>
    <submittedName>
        <fullName evidence="3">Uncharacterized protein</fullName>
    </submittedName>
</protein>
<keyword evidence="2" id="KW-0812">Transmembrane</keyword>
<feature type="region of interest" description="Disordered" evidence="1">
    <location>
        <begin position="48"/>
        <end position="97"/>
    </location>
</feature>
<dbReference type="RefSeq" id="WP_100422215.1">
    <property type="nucleotide sequence ID" value="NZ_BOOX01000010.1"/>
</dbReference>
<evidence type="ECO:0000256" key="1">
    <source>
        <dbReference type="SAM" id="MobiDB-lite"/>
    </source>
</evidence>
<evidence type="ECO:0000313" key="4">
    <source>
        <dbReference type="Proteomes" id="UP000231693"/>
    </source>
</evidence>
<name>A0A2M9D1H9_9CELL</name>
<proteinExistence type="predicted"/>
<dbReference type="Proteomes" id="UP000231693">
    <property type="component" value="Unassembled WGS sequence"/>
</dbReference>
<keyword evidence="2" id="KW-1133">Transmembrane helix</keyword>
<accession>A0A2M9D1H9</accession>
<dbReference type="AlphaFoldDB" id="A0A2M9D1H9"/>
<evidence type="ECO:0000313" key="3">
    <source>
        <dbReference type="EMBL" id="PJJ77923.1"/>
    </source>
</evidence>